<evidence type="ECO:0000256" key="4">
    <source>
        <dbReference type="PROSITE-ProRule" id="PRU00473"/>
    </source>
</evidence>
<keyword evidence="5" id="KW-0732">Signal</keyword>
<dbReference type="PANTHER" id="PTHR30329:SF21">
    <property type="entry name" value="LIPOPROTEIN YIAD-RELATED"/>
    <property type="match status" value="1"/>
</dbReference>
<evidence type="ECO:0000259" key="6">
    <source>
        <dbReference type="PROSITE" id="PS51123"/>
    </source>
</evidence>
<dbReference type="InterPro" id="IPR050330">
    <property type="entry name" value="Bact_OuterMem_StrucFunc"/>
</dbReference>
<gene>
    <name evidence="7" type="ORF">CNR27_09425</name>
</gene>
<dbReference type="PROSITE" id="PS51123">
    <property type="entry name" value="OMPA_2"/>
    <property type="match status" value="1"/>
</dbReference>
<keyword evidence="3" id="KW-0998">Cell outer membrane</keyword>
<dbReference type="InterPro" id="IPR039567">
    <property type="entry name" value="Gly-zipper"/>
</dbReference>
<name>A0A290XFA0_9GAMM</name>
<feature type="domain" description="OmpA-like" evidence="6">
    <location>
        <begin position="106"/>
        <end position="224"/>
    </location>
</feature>
<dbReference type="KEGG" id="lum:CNR27_09425"/>
<evidence type="ECO:0000256" key="1">
    <source>
        <dbReference type="ARBA" id="ARBA00004442"/>
    </source>
</evidence>
<evidence type="ECO:0000313" key="8">
    <source>
        <dbReference type="Proteomes" id="UP000218968"/>
    </source>
</evidence>
<reference evidence="8" key="1">
    <citation type="submission" date="2017-09" db="EMBL/GenBank/DDBJ databases">
        <title>Luteimonas liuhanmingii sp.nov., isolated from the intestinal contents of Tibetan Plateau Pika in Yushu, Qinghai Province, China.</title>
        <authorList>
            <person name="Gui Z."/>
        </authorList>
    </citation>
    <scope>NUCLEOTIDE SEQUENCE [LARGE SCALE GENOMIC DNA]</scope>
    <source>
        <strain evidence="8">100111</strain>
    </source>
</reference>
<dbReference type="PRINTS" id="PR01021">
    <property type="entry name" value="OMPADOMAIN"/>
</dbReference>
<dbReference type="InterPro" id="IPR006665">
    <property type="entry name" value="OmpA-like"/>
</dbReference>
<comment type="subcellular location">
    <subcellularLocation>
        <location evidence="1">Cell outer membrane</location>
    </subcellularLocation>
</comment>
<dbReference type="CDD" id="cd07185">
    <property type="entry name" value="OmpA_C-like"/>
    <property type="match status" value="1"/>
</dbReference>
<keyword evidence="2 4" id="KW-0472">Membrane</keyword>
<dbReference type="Pfam" id="PF00691">
    <property type="entry name" value="OmpA"/>
    <property type="match status" value="1"/>
</dbReference>
<accession>A0A290XFA0</accession>
<dbReference type="Gene3D" id="3.30.1330.60">
    <property type="entry name" value="OmpA-like domain"/>
    <property type="match status" value="1"/>
</dbReference>
<feature type="chain" id="PRO_5011996205" evidence="5">
    <location>
        <begin position="24"/>
        <end position="225"/>
    </location>
</feature>
<evidence type="ECO:0000256" key="3">
    <source>
        <dbReference type="ARBA" id="ARBA00023237"/>
    </source>
</evidence>
<dbReference type="EMBL" id="CP023406">
    <property type="protein sequence ID" value="ATD67626.1"/>
    <property type="molecule type" value="Genomic_DNA"/>
</dbReference>
<dbReference type="AlphaFoldDB" id="A0A290XFA0"/>
<dbReference type="SUPFAM" id="SSF103088">
    <property type="entry name" value="OmpA-like"/>
    <property type="match status" value="1"/>
</dbReference>
<dbReference type="OrthoDB" id="9782229at2"/>
<evidence type="ECO:0000256" key="2">
    <source>
        <dbReference type="ARBA" id="ARBA00023136"/>
    </source>
</evidence>
<evidence type="ECO:0000313" key="7">
    <source>
        <dbReference type="EMBL" id="ATD67626.1"/>
    </source>
</evidence>
<dbReference type="PRINTS" id="PR01023">
    <property type="entry name" value="NAFLGMOTY"/>
</dbReference>
<keyword evidence="8" id="KW-1185">Reference proteome</keyword>
<sequence>MRRLNTAGLTTALAGAMLLTSCATYTGQTQSPDDPNRTRNNALIGAGIGAVAGLLSGGDATERRQRAMVGAGVGGLAGGAVGAYQDRQEAELRRQTQGTGIQVDREGDVIKLNLPDGVTFDFGKADLKPQFYPALNNVARTLAEYDQTMVEVSGHTDSVGSDAVNQRLSEQRASSVGNYLIGQGLLRQRFEIVGFGKNRPVADNSTEQGRALNRRVEIRVIPLQS</sequence>
<evidence type="ECO:0000256" key="5">
    <source>
        <dbReference type="SAM" id="SignalP"/>
    </source>
</evidence>
<protein>
    <submittedName>
        <fullName evidence="7">Cell envelope biogenesis protein OmpA</fullName>
    </submittedName>
</protein>
<dbReference type="PROSITE" id="PS51257">
    <property type="entry name" value="PROKAR_LIPOPROTEIN"/>
    <property type="match status" value="1"/>
</dbReference>
<dbReference type="Proteomes" id="UP000218968">
    <property type="component" value="Chromosome"/>
</dbReference>
<feature type="signal peptide" evidence="5">
    <location>
        <begin position="1"/>
        <end position="23"/>
    </location>
</feature>
<organism evidence="7 8">
    <name type="scientific">Luteimonas chenhongjianii</name>
    <dbReference type="NCBI Taxonomy" id="2006110"/>
    <lineage>
        <taxon>Bacteria</taxon>
        <taxon>Pseudomonadati</taxon>
        <taxon>Pseudomonadota</taxon>
        <taxon>Gammaproteobacteria</taxon>
        <taxon>Lysobacterales</taxon>
        <taxon>Lysobacteraceae</taxon>
        <taxon>Luteimonas</taxon>
    </lineage>
</organism>
<dbReference type="GO" id="GO:0009279">
    <property type="term" value="C:cell outer membrane"/>
    <property type="evidence" value="ECO:0007669"/>
    <property type="project" value="UniProtKB-SubCell"/>
</dbReference>
<dbReference type="PANTHER" id="PTHR30329">
    <property type="entry name" value="STATOR ELEMENT OF FLAGELLAR MOTOR COMPLEX"/>
    <property type="match status" value="1"/>
</dbReference>
<dbReference type="Pfam" id="PF13488">
    <property type="entry name" value="Gly-zipper_Omp"/>
    <property type="match status" value="1"/>
</dbReference>
<dbReference type="InterPro" id="IPR036737">
    <property type="entry name" value="OmpA-like_sf"/>
</dbReference>
<proteinExistence type="predicted"/>
<dbReference type="InterPro" id="IPR006664">
    <property type="entry name" value="OMP_bac"/>
</dbReference>
<dbReference type="RefSeq" id="WP_096298230.1">
    <property type="nucleotide sequence ID" value="NZ_CP023406.1"/>
</dbReference>